<evidence type="ECO:0000313" key="3">
    <source>
        <dbReference type="Proteomes" id="UP000230423"/>
    </source>
</evidence>
<keyword evidence="1" id="KW-0175">Coiled coil</keyword>
<name>A0A2G9TT29_TELCI</name>
<evidence type="ECO:0000256" key="1">
    <source>
        <dbReference type="SAM" id="Coils"/>
    </source>
</evidence>
<accession>A0A2G9TT29</accession>
<dbReference type="PANTHER" id="PTHR13399:SF2">
    <property type="entry name" value="TRANSLOCON-ASSOCIATED PROTEIN SUBUNIT GAMMA"/>
    <property type="match status" value="1"/>
</dbReference>
<dbReference type="GO" id="GO:0005783">
    <property type="term" value="C:endoplasmic reticulum"/>
    <property type="evidence" value="ECO:0007669"/>
    <property type="project" value="TreeGrafter"/>
</dbReference>
<dbReference type="EMBL" id="KZ355090">
    <property type="protein sequence ID" value="PIO60622.1"/>
    <property type="molecule type" value="Genomic_DNA"/>
</dbReference>
<dbReference type="AlphaFoldDB" id="A0A2G9TT29"/>
<evidence type="ECO:0008006" key="4">
    <source>
        <dbReference type="Google" id="ProtNLM"/>
    </source>
</evidence>
<reference evidence="2 3" key="1">
    <citation type="submission" date="2015-09" db="EMBL/GenBank/DDBJ databases">
        <title>Draft genome of the parasitic nematode Teladorsagia circumcincta isolate WARC Sus (inbred).</title>
        <authorList>
            <person name="Mitreva M."/>
        </authorList>
    </citation>
    <scope>NUCLEOTIDE SEQUENCE [LARGE SCALE GENOMIC DNA]</scope>
    <source>
        <strain evidence="2 3">S</strain>
    </source>
</reference>
<feature type="coiled-coil region" evidence="1">
    <location>
        <begin position="1"/>
        <end position="28"/>
    </location>
</feature>
<keyword evidence="3" id="KW-1185">Reference proteome</keyword>
<dbReference type="OrthoDB" id="5854281at2759"/>
<feature type="non-terminal residue" evidence="2">
    <location>
        <position position="139"/>
    </location>
</feature>
<feature type="non-terminal residue" evidence="2">
    <location>
        <position position="1"/>
    </location>
</feature>
<protein>
    <recommendedName>
        <fullName evidence="4">Rab-GAP TBC domain-containing protein</fullName>
    </recommendedName>
</protein>
<gene>
    <name evidence="2" type="ORF">TELCIR_17877</name>
</gene>
<dbReference type="PANTHER" id="PTHR13399">
    <property type="entry name" value="TRANSLOCON-ASSOCIATED PROTEIN TRAP , GAMMA SUBUNIT"/>
    <property type="match status" value="1"/>
</dbReference>
<sequence length="139" mass="15933">RSQLIKEITVLMREIERTNQRLVRMVRQRSFYRAKQATKCAILSAILMANSSKTSADSKLRFSLNPPPSRDGVEEWKRAMRVMARIPGGLPSLIRCRLWSALGDLYILSAGLDWEDIRSTTFSEKVQPDDSKIHSQILK</sequence>
<organism evidence="2 3">
    <name type="scientific">Teladorsagia circumcincta</name>
    <name type="common">Brown stomach worm</name>
    <name type="synonym">Ostertagia circumcincta</name>
    <dbReference type="NCBI Taxonomy" id="45464"/>
    <lineage>
        <taxon>Eukaryota</taxon>
        <taxon>Metazoa</taxon>
        <taxon>Ecdysozoa</taxon>
        <taxon>Nematoda</taxon>
        <taxon>Chromadorea</taxon>
        <taxon>Rhabditida</taxon>
        <taxon>Rhabditina</taxon>
        <taxon>Rhabditomorpha</taxon>
        <taxon>Strongyloidea</taxon>
        <taxon>Trichostrongylidae</taxon>
        <taxon>Teladorsagia</taxon>
    </lineage>
</organism>
<proteinExistence type="predicted"/>
<dbReference type="Proteomes" id="UP000230423">
    <property type="component" value="Unassembled WGS sequence"/>
</dbReference>
<evidence type="ECO:0000313" key="2">
    <source>
        <dbReference type="EMBL" id="PIO60622.1"/>
    </source>
</evidence>